<dbReference type="GeneID" id="7835015"/>
<dbReference type="EMBL" id="GG662856">
    <property type="protein sequence ID" value="EAR93338.2"/>
    <property type="molecule type" value="Genomic_DNA"/>
</dbReference>
<sequence>MQLLEYKFELRLNGGALNVQNIDELYITESKFQINKSILGNGGSLYLYQIQNLYISNSDFFENESQIESGGAVFLEQNQLKSTNSSIINCNFQKNIAIQGLGGAIYINNCDLNLKRTNILNNRASIGGGIYYQQIIPRIIQKNLIQFNNNTVKDNGCILYGQNIASTLRKLLLNINKDFKMIVEEGNLSQDEFITVKNFRSGDYLVLDDIQIIDEENYNFKYDPLVKYSQSATEIIQQTTLSINMQNKSEKMNIFGGIIVTYQKGKFSFNVSLSYIPNESSTLQILSQTIPALYDYNGNLFLEQKQLSLNLKVDFRECITGEVQKQFFSSIICDQCPDGKYSLNVNDQACQICPSQAVECFGSQIHVKNGYWKKNNQSDLIIYCENAPENCQPQSQKSKFGCAEGYVGPLCEQCDFFGNIWGQRYSTTFKNFNCSKCSDMIVLAGFEQAIFIILLTLYIYICNRKIINQIERDLQNYYIKMMGLIYLNNSVYKTNSTVYSKILIDHLQIISILSSLSFQFPTIIQFSSNFGGNPLLIQTNIFDCFYPSQIRIPKWFAKVICSLSLPFVIYLLNQIINLILKLLFKKNTPSRYQKTTMIFFYFYFYPSMIFILIKSINCINIGNEKYAQIDTLISCRDFSEHFIYNLIFSFPVIIVVCVTIPFYFLYKVRQNINQNLSKIQKSSYQFIYEPYKNQYYYWEFVRLLYKSTVMISSICLQDYLSLKVCIVNQILILYNYIQMRINPFTHQLHNQLENQSILISISTLNFCLVQSLITGQYYTVVIVFQLAIIMLNLQFVLKLVFLTFFKPISRNRQNRNLFQECLYIMKTKYPQIFKFILIDSTIRFKTALKIKKLRIQLKSMFEIRNDRQSAIKTGLKQSQESLISNSHKIVNQFKVQLFSQQADNETINSEFDNLKQSQQPLTLQTKYQLSPKLRNQELPLIRQETNDISQISLRQCNFQLRLINLQDQNQDEVVEKQKNQTKW</sequence>
<feature type="transmembrane region" description="Helical" evidence="1">
    <location>
        <begin position="440"/>
        <end position="461"/>
    </location>
</feature>
<dbReference type="Proteomes" id="UP000009168">
    <property type="component" value="Unassembled WGS sequence"/>
</dbReference>
<feature type="transmembrane region" description="Helical" evidence="1">
    <location>
        <begin position="600"/>
        <end position="621"/>
    </location>
</feature>
<feature type="transmembrane region" description="Helical" evidence="1">
    <location>
        <begin position="642"/>
        <end position="666"/>
    </location>
</feature>
<feature type="transmembrane region" description="Helical" evidence="1">
    <location>
        <begin position="784"/>
        <end position="805"/>
    </location>
</feature>
<evidence type="ECO:0000313" key="3">
    <source>
        <dbReference type="Proteomes" id="UP000009168"/>
    </source>
</evidence>
<accession>Q23A25</accession>
<feature type="transmembrane region" description="Helical" evidence="1">
    <location>
        <begin position="555"/>
        <end position="580"/>
    </location>
</feature>
<organism evidence="2 3">
    <name type="scientific">Tetrahymena thermophila (strain SB210)</name>
    <dbReference type="NCBI Taxonomy" id="312017"/>
    <lineage>
        <taxon>Eukaryota</taxon>
        <taxon>Sar</taxon>
        <taxon>Alveolata</taxon>
        <taxon>Ciliophora</taxon>
        <taxon>Intramacronucleata</taxon>
        <taxon>Oligohymenophorea</taxon>
        <taxon>Hymenostomatida</taxon>
        <taxon>Tetrahymenina</taxon>
        <taxon>Tetrahymenidae</taxon>
        <taxon>Tetrahymena</taxon>
    </lineage>
</organism>
<dbReference type="HOGENOM" id="CLU_003191_2_0_1"/>
<keyword evidence="1" id="KW-1133">Transmembrane helix</keyword>
<dbReference type="PANTHER" id="PTHR11319:SF35">
    <property type="entry name" value="OUTER MEMBRANE PROTEIN PMPC-RELATED"/>
    <property type="match status" value="1"/>
</dbReference>
<dbReference type="PANTHER" id="PTHR11319">
    <property type="entry name" value="G PROTEIN-COUPLED RECEPTOR-RELATED"/>
    <property type="match status" value="1"/>
</dbReference>
<keyword evidence="3" id="KW-1185">Reference proteome</keyword>
<evidence type="ECO:0000313" key="2">
    <source>
        <dbReference type="EMBL" id="EAR93338.2"/>
    </source>
</evidence>
<feature type="transmembrane region" description="Helical" evidence="1">
    <location>
        <begin position="719"/>
        <end position="737"/>
    </location>
</feature>
<reference evidence="3" key="1">
    <citation type="journal article" date="2006" name="PLoS Biol.">
        <title>Macronuclear genome sequence of the ciliate Tetrahymena thermophila, a model eukaryote.</title>
        <authorList>
            <person name="Eisen J.A."/>
            <person name="Coyne R.S."/>
            <person name="Wu M."/>
            <person name="Wu D."/>
            <person name="Thiagarajan M."/>
            <person name="Wortman J.R."/>
            <person name="Badger J.H."/>
            <person name="Ren Q."/>
            <person name="Amedeo P."/>
            <person name="Jones K.M."/>
            <person name="Tallon L.J."/>
            <person name="Delcher A.L."/>
            <person name="Salzberg S.L."/>
            <person name="Silva J.C."/>
            <person name="Haas B.J."/>
            <person name="Majoros W.H."/>
            <person name="Farzad M."/>
            <person name="Carlton J.M."/>
            <person name="Smith R.K. Jr."/>
            <person name="Garg J."/>
            <person name="Pearlman R.E."/>
            <person name="Karrer K.M."/>
            <person name="Sun L."/>
            <person name="Manning G."/>
            <person name="Elde N.C."/>
            <person name="Turkewitz A.P."/>
            <person name="Asai D.J."/>
            <person name="Wilkes D.E."/>
            <person name="Wang Y."/>
            <person name="Cai H."/>
            <person name="Collins K."/>
            <person name="Stewart B.A."/>
            <person name="Lee S.R."/>
            <person name="Wilamowska K."/>
            <person name="Weinberg Z."/>
            <person name="Ruzzo W.L."/>
            <person name="Wloga D."/>
            <person name="Gaertig J."/>
            <person name="Frankel J."/>
            <person name="Tsao C.-C."/>
            <person name="Gorovsky M.A."/>
            <person name="Keeling P.J."/>
            <person name="Waller R.F."/>
            <person name="Patron N.J."/>
            <person name="Cherry J.M."/>
            <person name="Stover N.A."/>
            <person name="Krieger C.J."/>
            <person name="del Toro C."/>
            <person name="Ryder H.F."/>
            <person name="Williamson S.C."/>
            <person name="Barbeau R.A."/>
            <person name="Hamilton E.P."/>
            <person name="Orias E."/>
        </authorList>
    </citation>
    <scope>NUCLEOTIDE SEQUENCE [LARGE SCALE GENOMIC DNA]</scope>
    <source>
        <strain evidence="3">SB210</strain>
    </source>
</reference>
<dbReference type="InParanoid" id="Q23A25"/>
<dbReference type="KEGG" id="tet:TTHERM_00884520"/>
<gene>
    <name evidence="2" type="ORF">TTHERM_00884520</name>
</gene>
<dbReference type="RefSeq" id="XP_001013583.2">
    <property type="nucleotide sequence ID" value="XM_001013583.2"/>
</dbReference>
<dbReference type="OrthoDB" id="338325at2759"/>
<dbReference type="AlphaFoldDB" id="Q23A25"/>
<evidence type="ECO:0000256" key="1">
    <source>
        <dbReference type="SAM" id="Phobius"/>
    </source>
</evidence>
<feature type="transmembrane region" description="Helical" evidence="1">
    <location>
        <begin position="757"/>
        <end position="778"/>
    </location>
</feature>
<proteinExistence type="predicted"/>
<keyword evidence="1 2" id="KW-0812">Transmembrane</keyword>
<name>Q23A25_TETTS</name>
<protein>
    <submittedName>
        <fullName evidence="2">Transmembrane protein, putative</fullName>
    </submittedName>
</protein>
<keyword evidence="1" id="KW-0472">Membrane</keyword>